<dbReference type="PROSITE" id="PS50967">
    <property type="entry name" value="HRDC"/>
    <property type="match status" value="1"/>
</dbReference>
<proteinExistence type="inferred from homology"/>
<feature type="domain" description="Helicase ATP-binding" evidence="18">
    <location>
        <begin position="31"/>
        <end position="197"/>
    </location>
</feature>
<dbReference type="InterPro" id="IPR001650">
    <property type="entry name" value="Helicase_C-like"/>
</dbReference>
<dbReference type="NCBIfam" id="TIGR01389">
    <property type="entry name" value="recQ"/>
    <property type="match status" value="1"/>
</dbReference>
<dbReference type="RefSeq" id="WP_345191557.1">
    <property type="nucleotide sequence ID" value="NZ_BAABJJ010000028.1"/>
</dbReference>
<dbReference type="InterPro" id="IPR014001">
    <property type="entry name" value="Helicase_ATP-bd"/>
</dbReference>
<evidence type="ECO:0000256" key="15">
    <source>
        <dbReference type="ARBA" id="ARBA00034617"/>
    </source>
</evidence>
<protein>
    <recommendedName>
        <fullName evidence="16">DNA helicase RecQ</fullName>
        <ecNumber evidence="16">5.6.2.4</ecNumber>
    </recommendedName>
</protein>
<dbReference type="Gene3D" id="1.10.10.1390">
    <property type="entry name" value="ATP-dependent DNA helicase RecQ"/>
    <property type="match status" value="1"/>
</dbReference>
<comment type="catalytic activity">
    <reaction evidence="15">
        <text>Couples ATP hydrolysis with the unwinding of duplex DNA by translocating in the 3'-5' direction.</text>
        <dbReference type="EC" id="5.6.2.4"/>
    </reaction>
</comment>
<evidence type="ECO:0000259" key="19">
    <source>
        <dbReference type="PROSITE" id="PS51194"/>
    </source>
</evidence>
<dbReference type="SUPFAM" id="SSF47819">
    <property type="entry name" value="HRDC-like"/>
    <property type="match status" value="1"/>
</dbReference>
<dbReference type="Proteomes" id="UP001501302">
    <property type="component" value="Unassembled WGS sequence"/>
</dbReference>
<evidence type="ECO:0000256" key="14">
    <source>
        <dbReference type="ARBA" id="ARBA00023235"/>
    </source>
</evidence>
<keyword evidence="14" id="KW-0413">Isomerase</keyword>
<comment type="cofactor">
    <cofactor evidence="2">
        <name>Zn(2+)</name>
        <dbReference type="ChEBI" id="CHEBI:29105"/>
    </cofactor>
</comment>
<dbReference type="SUPFAM" id="SSF46785">
    <property type="entry name" value="Winged helix' DNA-binding domain"/>
    <property type="match status" value="1"/>
</dbReference>
<sequence>MPVEATKNQVFLNLKNYFGYDSFRANQQDIVEAVLNKKDCLVIMPTGGGKSICFQLPALSFKGVTIVISPLIALMKDQVDGLNANGIPASFFNSSQSSEEQFAIIEHVIRAEIKLLYVAPESLAALQNILTEKYISCVAIDEAHCISSWGHDFRPSYQQLGFLKTTLPNIPFIALTATADKATREDIVKQLRIEDAQRFMSSFDRENIGLEVRPANNRISQIIKFIKTRPNQSGIIYCLSRKTTEQLAKKLKANSIPAESYHAGLNFDKRSKVQESFIHDKTQIVCATVAFGMGIDKSNVRWVVHYNMPKNIEGYYQEIGRAGRDGLKSHALLFHSYADVIQLQNFASGTSNEAVQIAKLDRMKQFSEATTCRRKILLGYFGELLGGNCGNCDVCKNPPQFFDGTIIAQKILSAIYRLKQKEAMGIIIDVLRGAQNAAILSKGYQEVSTFGIGKDISWKHWQHFVIQLINQGFCEIAFHKNNALQLTEFSNQVLFKEAKVALTKPIVVTEIKPVVKEKRSRLKRTKTTSKAKSATSNLFERLRQLRYKIASEEGIPAYLVFSDATLKEIERERPLSESEFLSISGVGQRKLEVYGDEFMAEIMNFMGSKVKKQKKGDTYTVTYELYKTGLSIEEIAVQRKLNVTTIYSHIAKLYSTGKKINIYDFVTKSDVEAVQKAKKALDSPKALRPYFEYFNETVDYFKIRLALSVIEKD</sequence>
<keyword evidence="6" id="KW-0227">DNA damage</keyword>
<evidence type="ECO:0000259" key="18">
    <source>
        <dbReference type="PROSITE" id="PS51192"/>
    </source>
</evidence>
<keyword evidence="13" id="KW-0234">DNA repair</keyword>
<dbReference type="PANTHER" id="PTHR13710:SF105">
    <property type="entry name" value="ATP-DEPENDENT DNA HELICASE Q1"/>
    <property type="match status" value="1"/>
</dbReference>
<dbReference type="InterPro" id="IPR036388">
    <property type="entry name" value="WH-like_DNA-bd_sf"/>
</dbReference>
<dbReference type="SUPFAM" id="SSF52540">
    <property type="entry name" value="P-loop containing nucleoside triphosphate hydrolases"/>
    <property type="match status" value="1"/>
</dbReference>
<dbReference type="Gene3D" id="1.10.10.10">
    <property type="entry name" value="Winged helix-like DNA-binding domain superfamily/Winged helix DNA-binding domain"/>
    <property type="match status" value="1"/>
</dbReference>
<comment type="similarity">
    <text evidence="3">Belongs to the helicase family. RecQ subfamily.</text>
</comment>
<dbReference type="InterPro" id="IPR002121">
    <property type="entry name" value="HRDC_dom"/>
</dbReference>
<dbReference type="CDD" id="cd18794">
    <property type="entry name" value="SF2_C_RecQ"/>
    <property type="match status" value="1"/>
</dbReference>
<keyword evidence="21" id="KW-1185">Reference proteome</keyword>
<evidence type="ECO:0000259" key="17">
    <source>
        <dbReference type="PROSITE" id="PS50967"/>
    </source>
</evidence>
<dbReference type="Pfam" id="PF00271">
    <property type="entry name" value="Helicase_C"/>
    <property type="match status" value="1"/>
</dbReference>
<dbReference type="InterPro" id="IPR010997">
    <property type="entry name" value="HRDC-like_sf"/>
</dbReference>
<dbReference type="SMART" id="SM00487">
    <property type="entry name" value="DEXDc"/>
    <property type="match status" value="1"/>
</dbReference>
<evidence type="ECO:0000256" key="10">
    <source>
        <dbReference type="ARBA" id="ARBA00022840"/>
    </source>
</evidence>
<evidence type="ECO:0000256" key="1">
    <source>
        <dbReference type="ARBA" id="ARBA00001946"/>
    </source>
</evidence>
<dbReference type="Pfam" id="PF16124">
    <property type="entry name" value="RecQ_Zn_bind"/>
    <property type="match status" value="1"/>
</dbReference>
<dbReference type="InterPro" id="IPR036390">
    <property type="entry name" value="WH_DNA-bd_sf"/>
</dbReference>
<evidence type="ECO:0000256" key="2">
    <source>
        <dbReference type="ARBA" id="ARBA00001947"/>
    </source>
</evidence>
<comment type="cofactor">
    <cofactor evidence="1">
        <name>Mg(2+)</name>
        <dbReference type="ChEBI" id="CHEBI:18420"/>
    </cofactor>
</comment>
<reference evidence="21" key="1">
    <citation type="journal article" date="2019" name="Int. J. Syst. Evol. Microbiol.">
        <title>The Global Catalogue of Microorganisms (GCM) 10K type strain sequencing project: providing services to taxonomists for standard genome sequencing and annotation.</title>
        <authorList>
            <consortium name="The Broad Institute Genomics Platform"/>
            <consortium name="The Broad Institute Genome Sequencing Center for Infectious Disease"/>
            <person name="Wu L."/>
            <person name="Ma J."/>
        </authorList>
    </citation>
    <scope>NUCLEOTIDE SEQUENCE [LARGE SCALE GENOMIC DNA]</scope>
    <source>
        <strain evidence="21">JCM 18285</strain>
    </source>
</reference>
<name>A0ABP9GQK7_9FLAO</name>
<dbReference type="SMART" id="SM00490">
    <property type="entry name" value="HELICc"/>
    <property type="match status" value="1"/>
</dbReference>
<keyword evidence="4" id="KW-0479">Metal-binding</keyword>
<evidence type="ECO:0000256" key="9">
    <source>
        <dbReference type="ARBA" id="ARBA00022833"/>
    </source>
</evidence>
<dbReference type="InterPro" id="IPR044876">
    <property type="entry name" value="HRDC_dom_sf"/>
</dbReference>
<dbReference type="EC" id="5.6.2.4" evidence="16"/>
<dbReference type="InterPro" id="IPR004589">
    <property type="entry name" value="DNA_helicase_ATP-dep_RecQ"/>
</dbReference>
<dbReference type="InterPro" id="IPR032284">
    <property type="entry name" value="RecQ_Zn-bd"/>
</dbReference>
<dbReference type="PANTHER" id="PTHR13710">
    <property type="entry name" value="DNA HELICASE RECQ FAMILY MEMBER"/>
    <property type="match status" value="1"/>
</dbReference>
<keyword evidence="11" id="KW-0238">DNA-binding</keyword>
<comment type="caution">
    <text evidence="20">The sequence shown here is derived from an EMBL/GenBank/DDBJ whole genome shotgun (WGS) entry which is preliminary data.</text>
</comment>
<dbReference type="SMART" id="SM00341">
    <property type="entry name" value="HRDC"/>
    <property type="match status" value="1"/>
</dbReference>
<dbReference type="EMBL" id="BAABJJ010000028">
    <property type="protein sequence ID" value="GAA4945103.1"/>
    <property type="molecule type" value="Genomic_DNA"/>
</dbReference>
<evidence type="ECO:0000256" key="13">
    <source>
        <dbReference type="ARBA" id="ARBA00023204"/>
    </source>
</evidence>
<dbReference type="PROSITE" id="PS51192">
    <property type="entry name" value="HELICASE_ATP_BIND_1"/>
    <property type="match status" value="1"/>
</dbReference>
<dbReference type="PROSITE" id="PS51194">
    <property type="entry name" value="HELICASE_CTER"/>
    <property type="match status" value="1"/>
</dbReference>
<dbReference type="SMART" id="SM00956">
    <property type="entry name" value="RQC"/>
    <property type="match status" value="1"/>
</dbReference>
<feature type="domain" description="Helicase C-terminal" evidence="19">
    <location>
        <begin position="218"/>
        <end position="366"/>
    </location>
</feature>
<evidence type="ECO:0000256" key="7">
    <source>
        <dbReference type="ARBA" id="ARBA00022801"/>
    </source>
</evidence>
<dbReference type="Pfam" id="PF00270">
    <property type="entry name" value="DEAD"/>
    <property type="match status" value="1"/>
</dbReference>
<dbReference type="InterPro" id="IPR029491">
    <property type="entry name" value="Helicase_HTH"/>
</dbReference>
<organism evidence="20 21">
    <name type="scientific">Algibacter agarivorans</name>
    <dbReference type="NCBI Taxonomy" id="1109741"/>
    <lineage>
        <taxon>Bacteria</taxon>
        <taxon>Pseudomonadati</taxon>
        <taxon>Bacteroidota</taxon>
        <taxon>Flavobacteriia</taxon>
        <taxon>Flavobacteriales</taxon>
        <taxon>Flavobacteriaceae</taxon>
        <taxon>Algibacter</taxon>
    </lineage>
</organism>
<feature type="domain" description="HRDC" evidence="17">
    <location>
        <begin position="532"/>
        <end position="612"/>
    </location>
</feature>
<keyword evidence="7" id="KW-0378">Hydrolase</keyword>
<evidence type="ECO:0000313" key="21">
    <source>
        <dbReference type="Proteomes" id="UP001501302"/>
    </source>
</evidence>
<dbReference type="Pfam" id="PF14493">
    <property type="entry name" value="HTH_40"/>
    <property type="match status" value="1"/>
</dbReference>
<accession>A0ABP9GQK7</accession>
<evidence type="ECO:0000256" key="6">
    <source>
        <dbReference type="ARBA" id="ARBA00022763"/>
    </source>
</evidence>
<dbReference type="InterPro" id="IPR011545">
    <property type="entry name" value="DEAD/DEAH_box_helicase_dom"/>
</dbReference>
<keyword evidence="5" id="KW-0547">Nucleotide-binding</keyword>
<dbReference type="Gene3D" id="3.40.50.300">
    <property type="entry name" value="P-loop containing nucleotide triphosphate hydrolases"/>
    <property type="match status" value="2"/>
</dbReference>
<keyword evidence="8 20" id="KW-0347">Helicase</keyword>
<dbReference type="InterPro" id="IPR018982">
    <property type="entry name" value="RQC_domain"/>
</dbReference>
<keyword evidence="12" id="KW-0233">DNA recombination</keyword>
<evidence type="ECO:0000313" key="20">
    <source>
        <dbReference type="EMBL" id="GAA4945103.1"/>
    </source>
</evidence>
<dbReference type="InterPro" id="IPR027417">
    <property type="entry name" value="P-loop_NTPase"/>
</dbReference>
<dbReference type="Pfam" id="PF09382">
    <property type="entry name" value="RQC"/>
    <property type="match status" value="1"/>
</dbReference>
<evidence type="ECO:0000256" key="8">
    <source>
        <dbReference type="ARBA" id="ARBA00022806"/>
    </source>
</evidence>
<dbReference type="Pfam" id="PF00570">
    <property type="entry name" value="HRDC"/>
    <property type="match status" value="1"/>
</dbReference>
<dbReference type="InterPro" id="IPR006293">
    <property type="entry name" value="DNA_helicase_ATP-dep_RecQ_bac"/>
</dbReference>
<gene>
    <name evidence="20" type="primary">recQ_2</name>
    <name evidence="20" type="ORF">GCM10023314_17710</name>
</gene>
<evidence type="ECO:0000256" key="16">
    <source>
        <dbReference type="NCBIfam" id="TIGR01389"/>
    </source>
</evidence>
<evidence type="ECO:0000256" key="3">
    <source>
        <dbReference type="ARBA" id="ARBA00005446"/>
    </source>
</evidence>
<dbReference type="Gene3D" id="1.10.150.80">
    <property type="entry name" value="HRDC domain"/>
    <property type="match status" value="1"/>
</dbReference>
<dbReference type="CDD" id="cd17920">
    <property type="entry name" value="DEXHc_RecQ"/>
    <property type="match status" value="1"/>
</dbReference>
<evidence type="ECO:0000256" key="12">
    <source>
        <dbReference type="ARBA" id="ARBA00023172"/>
    </source>
</evidence>
<dbReference type="GO" id="GO:0004386">
    <property type="term" value="F:helicase activity"/>
    <property type="evidence" value="ECO:0007669"/>
    <property type="project" value="UniProtKB-KW"/>
</dbReference>
<evidence type="ECO:0000256" key="4">
    <source>
        <dbReference type="ARBA" id="ARBA00022723"/>
    </source>
</evidence>
<keyword evidence="10" id="KW-0067">ATP-binding</keyword>
<keyword evidence="9" id="KW-0862">Zinc</keyword>
<evidence type="ECO:0000256" key="5">
    <source>
        <dbReference type="ARBA" id="ARBA00022741"/>
    </source>
</evidence>
<dbReference type="NCBIfam" id="TIGR00614">
    <property type="entry name" value="recQ_fam"/>
    <property type="match status" value="1"/>
</dbReference>
<evidence type="ECO:0000256" key="11">
    <source>
        <dbReference type="ARBA" id="ARBA00023125"/>
    </source>
</evidence>